<dbReference type="PROSITE" id="PS50297">
    <property type="entry name" value="ANK_REP_REGION"/>
    <property type="match status" value="1"/>
</dbReference>
<evidence type="ECO:0000256" key="2">
    <source>
        <dbReference type="ARBA" id="ARBA00022737"/>
    </source>
</evidence>
<dbReference type="EMBL" id="JADBJN010000002">
    <property type="protein sequence ID" value="KAG5676816.1"/>
    <property type="molecule type" value="Genomic_DNA"/>
</dbReference>
<sequence>MEKEIDEYELHKCVFNNDLKKLTQILKAKREIIDKKDIHGNTALYIATATGRLEFVCILLKYEATVNIKNVNGWTPLSEAISFGNRQLIEVILKKLKEQTRKSLTKRKESLKVALNQIDDFYMEVKWEFCSWVPLISKILPNDVCKIYKSGSKIRLDSTLIDFNEMKWERGDITFLFCGDNDNSMITALDNDAKCYQYVRTQESEVEIQDEIDLLMMSDIVTANFSTKNVSFTQVKTGWFFREDKKETIAGQYKCDLYHVNGLTLEQKKRREHLNRDDLLKNKTSIVDSLTAKSSIVVDPNIEIPRRTSLSPLQNRNITWEEYINSEPGNYPALAREIVFKRSQKQLKATISMCSDFPLSLDTLLNVFEVIAPLKHFSKLRDFISLKLPKGFPISIHIPIIPTVGAKITFTDFEFRSNISPELFNVPEDYTLDESRFPDL</sequence>
<evidence type="ECO:0000256" key="7">
    <source>
        <dbReference type="ARBA" id="ARBA00037107"/>
    </source>
</evidence>
<proteinExistence type="predicted"/>
<dbReference type="InterPro" id="IPR002110">
    <property type="entry name" value="Ankyrin_rpt"/>
</dbReference>
<keyword evidence="2" id="KW-0677">Repeat</keyword>
<dbReference type="GO" id="GO:0005102">
    <property type="term" value="F:signaling receptor binding"/>
    <property type="evidence" value="ECO:0007669"/>
    <property type="project" value="TreeGrafter"/>
</dbReference>
<gene>
    <name evidence="10" type="ORF">PVAND_006623</name>
</gene>
<dbReference type="OrthoDB" id="1585644at2759"/>
<dbReference type="Pfam" id="PF11904">
    <property type="entry name" value="ANKRD13_C"/>
    <property type="match status" value="1"/>
</dbReference>
<dbReference type="GO" id="GO:0006621">
    <property type="term" value="P:protein retention in ER lumen"/>
    <property type="evidence" value="ECO:0007669"/>
    <property type="project" value="TreeGrafter"/>
</dbReference>
<evidence type="ECO:0000313" key="11">
    <source>
        <dbReference type="Proteomes" id="UP001107558"/>
    </source>
</evidence>
<accession>A0A9J6C4P2</accession>
<dbReference type="PROSITE" id="PS50088">
    <property type="entry name" value="ANK_REPEAT"/>
    <property type="match status" value="1"/>
</dbReference>
<evidence type="ECO:0000256" key="3">
    <source>
        <dbReference type="ARBA" id="ARBA00022824"/>
    </source>
</evidence>
<name>A0A9J6C4P2_POLVA</name>
<evidence type="ECO:0000256" key="8">
    <source>
        <dbReference type="PROSITE-ProRule" id="PRU00023"/>
    </source>
</evidence>
<comment type="subcellular location">
    <subcellularLocation>
        <location evidence="1">Endoplasmic reticulum membrane</location>
    </subcellularLocation>
</comment>
<comment type="function">
    <text evidence="7">Acts as a molecular chaperone for G protein-coupled receptors, regulating their biogenesis and exit from the ER.</text>
</comment>
<feature type="repeat" description="ANK" evidence="8">
    <location>
        <begin position="39"/>
        <end position="71"/>
    </location>
</feature>
<dbReference type="Proteomes" id="UP001107558">
    <property type="component" value="Chromosome 2"/>
</dbReference>
<comment type="caution">
    <text evidence="10">The sequence shown here is derived from an EMBL/GenBank/DDBJ whole genome shotgun (WGS) entry which is preliminary data.</text>
</comment>
<protein>
    <recommendedName>
        <fullName evidence="9">Ankyrin repeat domain-containing protein</fullName>
    </recommendedName>
</protein>
<reference evidence="10" key="1">
    <citation type="submission" date="2021-03" db="EMBL/GenBank/DDBJ databases">
        <title>Chromosome level genome of the anhydrobiotic midge Polypedilum vanderplanki.</title>
        <authorList>
            <person name="Yoshida Y."/>
            <person name="Kikawada T."/>
            <person name="Gusev O."/>
        </authorList>
    </citation>
    <scope>NUCLEOTIDE SEQUENCE</scope>
    <source>
        <strain evidence="10">NIAS01</strain>
        <tissue evidence="10">Whole body or cell culture</tissue>
    </source>
</reference>
<keyword evidence="5" id="KW-0472">Membrane</keyword>
<evidence type="ECO:0000256" key="6">
    <source>
        <dbReference type="ARBA" id="ARBA00023186"/>
    </source>
</evidence>
<evidence type="ECO:0000313" key="10">
    <source>
        <dbReference type="EMBL" id="KAG5676816.1"/>
    </source>
</evidence>
<feature type="domain" description="Ankyrin repeat" evidence="9">
    <location>
        <begin position="155"/>
        <end position="418"/>
    </location>
</feature>
<dbReference type="GO" id="GO:0005789">
    <property type="term" value="C:endoplasmic reticulum membrane"/>
    <property type="evidence" value="ECO:0007669"/>
    <property type="project" value="UniProtKB-SubCell"/>
</dbReference>
<dbReference type="Pfam" id="PF12796">
    <property type="entry name" value="Ank_2"/>
    <property type="match status" value="1"/>
</dbReference>
<keyword evidence="4 8" id="KW-0040">ANK repeat</keyword>
<keyword evidence="11" id="KW-1185">Reference proteome</keyword>
<dbReference type="PANTHER" id="PTHR12447:SF25">
    <property type="entry name" value="ANKYRIN REPEAT DOMAIN-CONTAINING PROTEIN 13C"/>
    <property type="match status" value="1"/>
</dbReference>
<evidence type="ECO:0000256" key="1">
    <source>
        <dbReference type="ARBA" id="ARBA00004586"/>
    </source>
</evidence>
<dbReference type="InterPro" id="IPR036770">
    <property type="entry name" value="Ankyrin_rpt-contain_sf"/>
</dbReference>
<dbReference type="InterPro" id="IPR055285">
    <property type="entry name" value="ANKRD13_C"/>
</dbReference>
<dbReference type="Gene3D" id="1.25.40.20">
    <property type="entry name" value="Ankyrin repeat-containing domain"/>
    <property type="match status" value="1"/>
</dbReference>
<dbReference type="PANTHER" id="PTHR12447">
    <property type="entry name" value="ANKYRIN REPEAT DOMAIN-CONTAINING PROTEIN 13"/>
    <property type="match status" value="1"/>
</dbReference>
<keyword evidence="6" id="KW-0143">Chaperone</keyword>
<dbReference type="InterPro" id="IPR021832">
    <property type="entry name" value="ANKRD13"/>
</dbReference>
<organism evidence="10 11">
    <name type="scientific">Polypedilum vanderplanki</name>
    <name type="common">Sleeping chironomid midge</name>
    <dbReference type="NCBI Taxonomy" id="319348"/>
    <lineage>
        <taxon>Eukaryota</taxon>
        <taxon>Metazoa</taxon>
        <taxon>Ecdysozoa</taxon>
        <taxon>Arthropoda</taxon>
        <taxon>Hexapoda</taxon>
        <taxon>Insecta</taxon>
        <taxon>Pterygota</taxon>
        <taxon>Neoptera</taxon>
        <taxon>Endopterygota</taxon>
        <taxon>Diptera</taxon>
        <taxon>Nematocera</taxon>
        <taxon>Chironomoidea</taxon>
        <taxon>Chironomidae</taxon>
        <taxon>Chironominae</taxon>
        <taxon>Polypedilum</taxon>
        <taxon>Polypedilum</taxon>
    </lineage>
</organism>
<evidence type="ECO:0000256" key="5">
    <source>
        <dbReference type="ARBA" id="ARBA00023136"/>
    </source>
</evidence>
<dbReference type="AlphaFoldDB" id="A0A9J6C4P2"/>
<keyword evidence="3" id="KW-0256">Endoplasmic reticulum</keyword>
<dbReference type="SMART" id="SM00248">
    <property type="entry name" value="ANK"/>
    <property type="match status" value="2"/>
</dbReference>
<dbReference type="SUPFAM" id="SSF48403">
    <property type="entry name" value="Ankyrin repeat"/>
    <property type="match status" value="1"/>
</dbReference>
<evidence type="ECO:0000256" key="4">
    <source>
        <dbReference type="ARBA" id="ARBA00023043"/>
    </source>
</evidence>
<evidence type="ECO:0000259" key="9">
    <source>
        <dbReference type="Pfam" id="PF11904"/>
    </source>
</evidence>